<reference evidence="1 2" key="2">
    <citation type="journal article" date="2010" name="Nucleic Acids Res.">
        <title>BeetleBase in 2010: revisions to provide comprehensive genomic information for Tribolium castaneum.</title>
        <authorList>
            <person name="Kim H.S."/>
            <person name="Murphy T."/>
            <person name="Xia J."/>
            <person name="Caragea D."/>
            <person name="Park Y."/>
            <person name="Beeman R.W."/>
            <person name="Lorenzen M.D."/>
            <person name="Butcher S."/>
            <person name="Manak J.R."/>
            <person name="Brown S.J."/>
        </authorList>
    </citation>
    <scope>GENOME REANNOTATION</scope>
    <source>
        <strain evidence="1 2">Georgia GA2</strain>
    </source>
</reference>
<dbReference type="AlphaFoldDB" id="A0A139WCT1"/>
<sequence>MRAWVENGWPMLHFPSKTDYRRYVKKRQDRARINTNRVKGNSCVLSRPKFRPKIDTEKVYCNRKFRHVAVCYQNLVTMDEYCDRSQEEWRWLHYQGVNVSRSFSKICESFQRARISNNRQDLATISEPFGHNPIYADVDPRQGNTNVQMFESNVLQFSENGQINSFLDLIVKRLENLEDTDRSQEENFSKICESFQRARISNNRQDLATVSEPFGHNPIYADVDPRQGNTNVQMFESNVLQFSENGQINSFLDLVVKRL</sequence>
<dbReference type="EMBL" id="KQ971362">
    <property type="protein sequence ID" value="KYB25726.1"/>
    <property type="molecule type" value="Genomic_DNA"/>
</dbReference>
<organism evidence="1 2">
    <name type="scientific">Tribolium castaneum</name>
    <name type="common">Red flour beetle</name>
    <dbReference type="NCBI Taxonomy" id="7070"/>
    <lineage>
        <taxon>Eukaryota</taxon>
        <taxon>Metazoa</taxon>
        <taxon>Ecdysozoa</taxon>
        <taxon>Arthropoda</taxon>
        <taxon>Hexapoda</taxon>
        <taxon>Insecta</taxon>
        <taxon>Pterygota</taxon>
        <taxon>Neoptera</taxon>
        <taxon>Endopterygota</taxon>
        <taxon>Coleoptera</taxon>
        <taxon>Polyphaga</taxon>
        <taxon>Cucujiformia</taxon>
        <taxon>Tenebrionidae</taxon>
        <taxon>Tenebrionidae incertae sedis</taxon>
        <taxon>Tribolium</taxon>
    </lineage>
</organism>
<accession>A0A139WCT1</accession>
<keyword evidence="2" id="KW-1185">Reference proteome</keyword>
<proteinExistence type="predicted"/>
<dbReference type="InParanoid" id="A0A139WCT1"/>
<evidence type="ECO:0000313" key="2">
    <source>
        <dbReference type="Proteomes" id="UP000007266"/>
    </source>
</evidence>
<reference evidence="1 2" key="1">
    <citation type="journal article" date="2008" name="Nature">
        <title>The genome of the model beetle and pest Tribolium castaneum.</title>
        <authorList>
            <consortium name="Tribolium Genome Sequencing Consortium"/>
            <person name="Richards S."/>
            <person name="Gibbs R.A."/>
            <person name="Weinstock G.M."/>
            <person name="Brown S.J."/>
            <person name="Denell R."/>
            <person name="Beeman R.W."/>
            <person name="Gibbs R."/>
            <person name="Beeman R.W."/>
            <person name="Brown S.J."/>
            <person name="Bucher G."/>
            <person name="Friedrich M."/>
            <person name="Grimmelikhuijzen C.J."/>
            <person name="Klingler M."/>
            <person name="Lorenzen M."/>
            <person name="Richards S."/>
            <person name="Roth S."/>
            <person name="Schroder R."/>
            <person name="Tautz D."/>
            <person name="Zdobnov E.M."/>
            <person name="Muzny D."/>
            <person name="Gibbs R.A."/>
            <person name="Weinstock G.M."/>
            <person name="Attaway T."/>
            <person name="Bell S."/>
            <person name="Buhay C.J."/>
            <person name="Chandrabose M.N."/>
            <person name="Chavez D."/>
            <person name="Clerk-Blankenburg K.P."/>
            <person name="Cree A."/>
            <person name="Dao M."/>
            <person name="Davis C."/>
            <person name="Chacko J."/>
            <person name="Dinh H."/>
            <person name="Dugan-Rocha S."/>
            <person name="Fowler G."/>
            <person name="Garner T.T."/>
            <person name="Garnes J."/>
            <person name="Gnirke A."/>
            <person name="Hawes A."/>
            <person name="Hernandez J."/>
            <person name="Hines S."/>
            <person name="Holder M."/>
            <person name="Hume J."/>
            <person name="Jhangiani S.N."/>
            <person name="Joshi V."/>
            <person name="Khan Z.M."/>
            <person name="Jackson L."/>
            <person name="Kovar C."/>
            <person name="Kowis A."/>
            <person name="Lee S."/>
            <person name="Lewis L.R."/>
            <person name="Margolis J."/>
            <person name="Morgan M."/>
            <person name="Nazareth L.V."/>
            <person name="Nguyen N."/>
            <person name="Okwuonu G."/>
            <person name="Parker D."/>
            <person name="Richards S."/>
            <person name="Ruiz S.J."/>
            <person name="Santibanez J."/>
            <person name="Savard J."/>
            <person name="Scherer S.E."/>
            <person name="Schneider B."/>
            <person name="Sodergren E."/>
            <person name="Tautz D."/>
            <person name="Vattahil S."/>
            <person name="Villasana D."/>
            <person name="White C.S."/>
            <person name="Wright R."/>
            <person name="Park Y."/>
            <person name="Beeman R.W."/>
            <person name="Lord J."/>
            <person name="Oppert B."/>
            <person name="Lorenzen M."/>
            <person name="Brown S."/>
            <person name="Wang L."/>
            <person name="Savard J."/>
            <person name="Tautz D."/>
            <person name="Richards S."/>
            <person name="Weinstock G."/>
            <person name="Gibbs R.A."/>
            <person name="Liu Y."/>
            <person name="Worley K."/>
            <person name="Weinstock G."/>
            <person name="Elsik C.G."/>
            <person name="Reese J.T."/>
            <person name="Elhaik E."/>
            <person name="Landan G."/>
            <person name="Graur D."/>
            <person name="Arensburger P."/>
            <person name="Atkinson P."/>
            <person name="Beeman R.W."/>
            <person name="Beidler J."/>
            <person name="Brown S.J."/>
            <person name="Demuth J.P."/>
            <person name="Drury D.W."/>
            <person name="Du Y.Z."/>
            <person name="Fujiwara H."/>
            <person name="Lorenzen M."/>
            <person name="Maselli V."/>
            <person name="Osanai M."/>
            <person name="Park Y."/>
            <person name="Robertson H.M."/>
            <person name="Tu Z."/>
            <person name="Wang J.J."/>
            <person name="Wang S."/>
            <person name="Richards S."/>
            <person name="Song H."/>
            <person name="Zhang L."/>
            <person name="Sodergren E."/>
            <person name="Werner D."/>
            <person name="Stanke M."/>
            <person name="Morgenstern B."/>
            <person name="Solovyev V."/>
            <person name="Kosarev P."/>
            <person name="Brown G."/>
            <person name="Chen H.C."/>
            <person name="Ermolaeva O."/>
            <person name="Hlavina W."/>
            <person name="Kapustin Y."/>
            <person name="Kiryutin B."/>
            <person name="Kitts P."/>
            <person name="Maglott D."/>
            <person name="Pruitt K."/>
            <person name="Sapojnikov V."/>
            <person name="Souvorov A."/>
            <person name="Mackey A.J."/>
            <person name="Waterhouse R.M."/>
            <person name="Wyder S."/>
            <person name="Zdobnov E.M."/>
            <person name="Zdobnov E.M."/>
            <person name="Wyder S."/>
            <person name="Kriventseva E.V."/>
            <person name="Kadowaki T."/>
            <person name="Bork P."/>
            <person name="Aranda M."/>
            <person name="Bao R."/>
            <person name="Beermann A."/>
            <person name="Berns N."/>
            <person name="Bolognesi R."/>
            <person name="Bonneton F."/>
            <person name="Bopp D."/>
            <person name="Brown S.J."/>
            <person name="Bucher G."/>
            <person name="Butts T."/>
            <person name="Chaumot A."/>
            <person name="Denell R.E."/>
            <person name="Ferrier D.E."/>
            <person name="Friedrich M."/>
            <person name="Gordon C.M."/>
            <person name="Jindra M."/>
            <person name="Klingler M."/>
            <person name="Lan Q."/>
            <person name="Lattorff H.M."/>
            <person name="Laudet V."/>
            <person name="von Levetsow C."/>
            <person name="Liu Z."/>
            <person name="Lutz R."/>
            <person name="Lynch J.A."/>
            <person name="da Fonseca R.N."/>
            <person name="Posnien N."/>
            <person name="Reuter R."/>
            <person name="Roth S."/>
            <person name="Savard J."/>
            <person name="Schinko J.B."/>
            <person name="Schmitt C."/>
            <person name="Schoppmeier M."/>
            <person name="Schroder R."/>
            <person name="Shippy T.D."/>
            <person name="Simonnet F."/>
            <person name="Marques-Souza H."/>
            <person name="Tautz D."/>
            <person name="Tomoyasu Y."/>
            <person name="Trauner J."/>
            <person name="Van der Zee M."/>
            <person name="Vervoort M."/>
            <person name="Wittkopp N."/>
            <person name="Wimmer E.A."/>
            <person name="Yang X."/>
            <person name="Jones A.K."/>
            <person name="Sattelle D.B."/>
            <person name="Ebert P.R."/>
            <person name="Nelson D."/>
            <person name="Scott J.G."/>
            <person name="Beeman R.W."/>
            <person name="Muthukrishnan S."/>
            <person name="Kramer K.J."/>
            <person name="Arakane Y."/>
            <person name="Beeman R.W."/>
            <person name="Zhu Q."/>
            <person name="Hogenkamp D."/>
            <person name="Dixit R."/>
            <person name="Oppert B."/>
            <person name="Jiang H."/>
            <person name="Zou Z."/>
            <person name="Marshall J."/>
            <person name="Elpidina E."/>
            <person name="Vinokurov K."/>
            <person name="Oppert C."/>
            <person name="Zou Z."/>
            <person name="Evans J."/>
            <person name="Lu Z."/>
            <person name="Zhao P."/>
            <person name="Sumathipala N."/>
            <person name="Altincicek B."/>
            <person name="Vilcinskas A."/>
            <person name="Williams M."/>
            <person name="Hultmark D."/>
            <person name="Hetru C."/>
            <person name="Jiang H."/>
            <person name="Grimmelikhuijzen C.J."/>
            <person name="Hauser F."/>
            <person name="Cazzamali G."/>
            <person name="Williamson M."/>
            <person name="Park Y."/>
            <person name="Li B."/>
            <person name="Tanaka Y."/>
            <person name="Predel R."/>
            <person name="Neupert S."/>
            <person name="Schachtner J."/>
            <person name="Verleyen P."/>
            <person name="Raible F."/>
            <person name="Bork P."/>
            <person name="Friedrich M."/>
            <person name="Walden K.K."/>
            <person name="Robertson H.M."/>
            <person name="Angeli S."/>
            <person name="Foret S."/>
            <person name="Bucher G."/>
            <person name="Schuetz S."/>
            <person name="Maleszka R."/>
            <person name="Wimmer E.A."/>
            <person name="Beeman R.W."/>
            <person name="Lorenzen M."/>
            <person name="Tomoyasu Y."/>
            <person name="Miller S.C."/>
            <person name="Grossmann D."/>
            <person name="Bucher G."/>
        </authorList>
    </citation>
    <scope>NUCLEOTIDE SEQUENCE [LARGE SCALE GENOMIC DNA]</scope>
    <source>
        <strain evidence="1 2">Georgia GA2</strain>
    </source>
</reference>
<dbReference type="Proteomes" id="UP000007266">
    <property type="component" value="Linkage group 8"/>
</dbReference>
<name>A0A139WCT1_TRICA</name>
<evidence type="ECO:0000313" key="1">
    <source>
        <dbReference type="EMBL" id="KYB25726.1"/>
    </source>
</evidence>
<gene>
    <name evidence="1" type="primary">AUGUSTUS-3.0.2_31286</name>
    <name evidence="1" type="ORF">TcasGA2_TC031286</name>
</gene>
<protein>
    <submittedName>
        <fullName evidence="1">Uncharacterized protein</fullName>
    </submittedName>
</protein>